<dbReference type="EMBL" id="AP018227">
    <property type="protein sequence ID" value="BAY86396.1"/>
    <property type="molecule type" value="Genomic_DNA"/>
</dbReference>
<dbReference type="PROSITE" id="PS50112">
    <property type="entry name" value="PAS"/>
    <property type="match status" value="1"/>
</dbReference>
<dbReference type="InterPro" id="IPR036890">
    <property type="entry name" value="HATPase_C_sf"/>
</dbReference>
<dbReference type="Gene3D" id="1.10.287.130">
    <property type="match status" value="1"/>
</dbReference>
<dbReference type="Proteomes" id="UP000218418">
    <property type="component" value="Chromosome"/>
</dbReference>
<accession>A0A1Z4LYT0</accession>
<dbReference type="InterPro" id="IPR003594">
    <property type="entry name" value="HATPase_dom"/>
</dbReference>
<keyword evidence="3" id="KW-0597">Phosphoprotein</keyword>
<dbReference type="InterPro" id="IPR005467">
    <property type="entry name" value="His_kinase_dom"/>
</dbReference>
<feature type="domain" description="Histidine kinase" evidence="7">
    <location>
        <begin position="190"/>
        <end position="442"/>
    </location>
</feature>
<protein>
    <recommendedName>
        <fullName evidence="2">histidine kinase</fullName>
        <ecNumber evidence="2">2.7.13.3</ecNumber>
    </recommendedName>
</protein>
<dbReference type="Pfam" id="PF13426">
    <property type="entry name" value="PAS_9"/>
    <property type="match status" value="1"/>
</dbReference>
<keyword evidence="4 9" id="KW-0418">Kinase</keyword>
<dbReference type="CDD" id="cd00130">
    <property type="entry name" value="PAS"/>
    <property type="match status" value="1"/>
</dbReference>
<dbReference type="Gene3D" id="3.30.565.10">
    <property type="entry name" value="Histidine kinase-like ATPase, C-terminal domain"/>
    <property type="match status" value="1"/>
</dbReference>
<evidence type="ECO:0000256" key="5">
    <source>
        <dbReference type="ARBA" id="ARBA00023012"/>
    </source>
</evidence>
<evidence type="ECO:0000313" key="9">
    <source>
        <dbReference type="EMBL" id="BAY86396.1"/>
    </source>
</evidence>
<dbReference type="InterPro" id="IPR004358">
    <property type="entry name" value="Sig_transdc_His_kin-like_C"/>
</dbReference>
<keyword evidence="6" id="KW-0175">Coiled coil</keyword>
<dbReference type="PANTHER" id="PTHR43065">
    <property type="entry name" value="SENSOR HISTIDINE KINASE"/>
    <property type="match status" value="1"/>
</dbReference>
<keyword evidence="10" id="KW-1185">Reference proteome</keyword>
<evidence type="ECO:0000256" key="4">
    <source>
        <dbReference type="ARBA" id="ARBA00022777"/>
    </source>
</evidence>
<dbReference type="SMART" id="SM00091">
    <property type="entry name" value="PAS"/>
    <property type="match status" value="1"/>
</dbReference>
<dbReference type="InterPro" id="IPR035965">
    <property type="entry name" value="PAS-like_dom_sf"/>
</dbReference>
<reference evidence="9 10" key="1">
    <citation type="submission" date="2017-06" db="EMBL/GenBank/DDBJ databases">
        <title>Genome sequencing of cyanobaciteial culture collection at National Institute for Environmental Studies (NIES).</title>
        <authorList>
            <person name="Hirose Y."/>
            <person name="Shimura Y."/>
            <person name="Fujisawa T."/>
            <person name="Nakamura Y."/>
            <person name="Kawachi M."/>
        </authorList>
    </citation>
    <scope>NUCLEOTIDE SEQUENCE [LARGE SCALE GENOMIC DNA]</scope>
    <source>
        <strain evidence="9 10">NIES-267</strain>
    </source>
</reference>
<feature type="domain" description="PAS" evidence="8">
    <location>
        <begin position="2"/>
        <end position="61"/>
    </location>
</feature>
<dbReference type="AlphaFoldDB" id="A0A1Z4LYT0"/>
<dbReference type="OrthoDB" id="477976at2"/>
<dbReference type="SUPFAM" id="SSF47384">
    <property type="entry name" value="Homodimeric domain of signal transducing histidine kinase"/>
    <property type="match status" value="1"/>
</dbReference>
<comment type="catalytic activity">
    <reaction evidence="1">
        <text>ATP + protein L-histidine = ADP + protein N-phospho-L-histidine.</text>
        <dbReference type="EC" id="2.7.13.3"/>
    </reaction>
</comment>
<dbReference type="SUPFAM" id="SSF55874">
    <property type="entry name" value="ATPase domain of HSP90 chaperone/DNA topoisomerase II/histidine kinase"/>
    <property type="match status" value="1"/>
</dbReference>
<dbReference type="NCBIfam" id="TIGR00229">
    <property type="entry name" value="sensory_box"/>
    <property type="match status" value="1"/>
</dbReference>
<gene>
    <name evidence="9" type="ORF">NIES267_59030</name>
</gene>
<dbReference type="InterPro" id="IPR003661">
    <property type="entry name" value="HisK_dim/P_dom"/>
</dbReference>
<evidence type="ECO:0000256" key="1">
    <source>
        <dbReference type="ARBA" id="ARBA00000085"/>
    </source>
</evidence>
<dbReference type="PROSITE" id="PS50109">
    <property type="entry name" value="HIS_KIN"/>
    <property type="match status" value="1"/>
</dbReference>
<dbReference type="Pfam" id="PF02518">
    <property type="entry name" value="HATPase_c"/>
    <property type="match status" value="1"/>
</dbReference>
<dbReference type="PRINTS" id="PR00344">
    <property type="entry name" value="BCTRLSENSOR"/>
</dbReference>
<dbReference type="InterPro" id="IPR000014">
    <property type="entry name" value="PAS"/>
</dbReference>
<dbReference type="Gene3D" id="3.30.450.20">
    <property type="entry name" value="PAS domain"/>
    <property type="match status" value="1"/>
</dbReference>
<name>A0A1Z4LYT0_9CYAN</name>
<sequence length="443" mass="49943">MNSEYFNKILQIFPEHLILLNSEGIVIKINPALAKMLGYKSKQLENKLLYDIVNEPSNEVINYLQACSKSRQMIIGRLNFCQPDKKNLACRCEGAVVQPSSSSSPAIILIRLENRTSANNNFAQLNQQIDNKLIKEAYKRKKVESALRNSELELRQKAEDLEDALRELRRTQSKLVQSEKMSALGQTVAGVAHEINNPVSFIHGNILPANLYAQDLIRIIELYQKNYPNPVEEIEAETEAIQLDFLKKDFIELLNSMKNGTERIKEIVLSLRNFSRLDEADFKQVDIHQGIDSTLLILQNRLKSKPNHPGIEVIKRYSSLPKVDCYAGQLNQVFMNILANAIDALDSQVNKNQNFNLQIKISTELSGSNIVIRIADNGSGIPLSIQSKLFDPFFTTKEIGKGTGLGLSISYQIIVDKHQGKLSFNSSPGEGTEFIIEIPIKQY</sequence>
<dbReference type="EC" id="2.7.13.3" evidence="2"/>
<evidence type="ECO:0000256" key="6">
    <source>
        <dbReference type="SAM" id="Coils"/>
    </source>
</evidence>
<dbReference type="PANTHER" id="PTHR43065:SF50">
    <property type="entry name" value="HISTIDINE KINASE"/>
    <property type="match status" value="1"/>
</dbReference>
<evidence type="ECO:0000259" key="8">
    <source>
        <dbReference type="PROSITE" id="PS50112"/>
    </source>
</evidence>
<dbReference type="SUPFAM" id="SSF55785">
    <property type="entry name" value="PYP-like sensor domain (PAS domain)"/>
    <property type="match status" value="1"/>
</dbReference>
<dbReference type="InterPro" id="IPR036097">
    <property type="entry name" value="HisK_dim/P_sf"/>
</dbReference>
<keyword evidence="5" id="KW-0902">Two-component regulatory system</keyword>
<dbReference type="SMART" id="SM00387">
    <property type="entry name" value="HATPase_c"/>
    <property type="match status" value="1"/>
</dbReference>
<dbReference type="CDD" id="cd00082">
    <property type="entry name" value="HisKA"/>
    <property type="match status" value="1"/>
</dbReference>
<evidence type="ECO:0000256" key="2">
    <source>
        <dbReference type="ARBA" id="ARBA00012438"/>
    </source>
</evidence>
<evidence type="ECO:0000256" key="3">
    <source>
        <dbReference type="ARBA" id="ARBA00022553"/>
    </source>
</evidence>
<keyword evidence="4 9" id="KW-0808">Transferase</keyword>
<dbReference type="GO" id="GO:0000155">
    <property type="term" value="F:phosphorelay sensor kinase activity"/>
    <property type="evidence" value="ECO:0007669"/>
    <property type="project" value="InterPro"/>
</dbReference>
<feature type="coiled-coil region" evidence="6">
    <location>
        <begin position="140"/>
        <end position="181"/>
    </location>
</feature>
<evidence type="ECO:0000259" key="7">
    <source>
        <dbReference type="PROSITE" id="PS50109"/>
    </source>
</evidence>
<proteinExistence type="predicted"/>
<organism evidence="9 10">
    <name type="scientific">Calothrix parasitica NIES-267</name>
    <dbReference type="NCBI Taxonomy" id="1973488"/>
    <lineage>
        <taxon>Bacteria</taxon>
        <taxon>Bacillati</taxon>
        <taxon>Cyanobacteriota</taxon>
        <taxon>Cyanophyceae</taxon>
        <taxon>Nostocales</taxon>
        <taxon>Calotrichaceae</taxon>
        <taxon>Calothrix</taxon>
    </lineage>
</organism>
<evidence type="ECO:0000313" key="10">
    <source>
        <dbReference type="Proteomes" id="UP000218418"/>
    </source>
</evidence>